<evidence type="ECO:0000256" key="1">
    <source>
        <dbReference type="SAM" id="MobiDB-lite"/>
    </source>
</evidence>
<evidence type="ECO:0000313" key="3">
    <source>
        <dbReference type="Proteomes" id="UP000799766"/>
    </source>
</evidence>
<dbReference type="EMBL" id="MU001686">
    <property type="protein sequence ID" value="KAF2455606.1"/>
    <property type="molecule type" value="Genomic_DNA"/>
</dbReference>
<dbReference type="OrthoDB" id="4400538at2759"/>
<name>A0A6A6NV51_9PEZI</name>
<protein>
    <submittedName>
        <fullName evidence="2">Uncharacterized protein</fullName>
    </submittedName>
</protein>
<sequence>MAIPHIFVHGIRRYSHHAPQDPHFRLKVVGMTGYLAGAFALPFVPPLLETRRSRRDGTDITRPPPNFIPCPKY</sequence>
<keyword evidence="3" id="KW-1185">Reference proteome</keyword>
<reference evidence="2" key="1">
    <citation type="journal article" date="2020" name="Stud. Mycol.">
        <title>101 Dothideomycetes genomes: a test case for predicting lifestyles and emergence of pathogens.</title>
        <authorList>
            <person name="Haridas S."/>
            <person name="Albert R."/>
            <person name="Binder M."/>
            <person name="Bloem J."/>
            <person name="Labutti K."/>
            <person name="Salamov A."/>
            <person name="Andreopoulos B."/>
            <person name="Baker S."/>
            <person name="Barry K."/>
            <person name="Bills G."/>
            <person name="Bluhm B."/>
            <person name="Cannon C."/>
            <person name="Castanera R."/>
            <person name="Culley D."/>
            <person name="Daum C."/>
            <person name="Ezra D."/>
            <person name="Gonzalez J."/>
            <person name="Henrissat B."/>
            <person name="Kuo A."/>
            <person name="Liang C."/>
            <person name="Lipzen A."/>
            <person name="Lutzoni F."/>
            <person name="Magnuson J."/>
            <person name="Mondo S."/>
            <person name="Nolan M."/>
            <person name="Ohm R."/>
            <person name="Pangilinan J."/>
            <person name="Park H.-J."/>
            <person name="Ramirez L."/>
            <person name="Alfaro M."/>
            <person name="Sun H."/>
            <person name="Tritt A."/>
            <person name="Yoshinaga Y."/>
            <person name="Zwiers L.-H."/>
            <person name="Turgeon B."/>
            <person name="Goodwin S."/>
            <person name="Spatafora J."/>
            <person name="Crous P."/>
            <person name="Grigoriev I."/>
        </authorList>
    </citation>
    <scope>NUCLEOTIDE SEQUENCE</scope>
    <source>
        <strain evidence="2">ATCC 16933</strain>
    </source>
</reference>
<proteinExistence type="predicted"/>
<feature type="compositionally biased region" description="Pro residues" evidence="1">
    <location>
        <begin position="62"/>
        <end position="73"/>
    </location>
</feature>
<dbReference type="AlphaFoldDB" id="A0A6A6NV51"/>
<dbReference type="Proteomes" id="UP000799766">
    <property type="component" value="Unassembled WGS sequence"/>
</dbReference>
<feature type="region of interest" description="Disordered" evidence="1">
    <location>
        <begin position="54"/>
        <end position="73"/>
    </location>
</feature>
<accession>A0A6A6NV51</accession>
<gene>
    <name evidence="2" type="ORF">BDY21DRAFT_373229</name>
</gene>
<organism evidence="2 3">
    <name type="scientific">Lineolata rhizophorae</name>
    <dbReference type="NCBI Taxonomy" id="578093"/>
    <lineage>
        <taxon>Eukaryota</taxon>
        <taxon>Fungi</taxon>
        <taxon>Dikarya</taxon>
        <taxon>Ascomycota</taxon>
        <taxon>Pezizomycotina</taxon>
        <taxon>Dothideomycetes</taxon>
        <taxon>Dothideomycetes incertae sedis</taxon>
        <taxon>Lineolatales</taxon>
        <taxon>Lineolataceae</taxon>
        <taxon>Lineolata</taxon>
    </lineage>
</organism>
<evidence type="ECO:0000313" key="2">
    <source>
        <dbReference type="EMBL" id="KAF2455606.1"/>
    </source>
</evidence>